<dbReference type="GO" id="GO:0015099">
    <property type="term" value="F:nickel cation transmembrane transporter activity"/>
    <property type="evidence" value="ECO:0007669"/>
    <property type="project" value="UniProtKB-UniRule"/>
</dbReference>
<dbReference type="Pfam" id="PF03824">
    <property type="entry name" value="NicO"/>
    <property type="match status" value="2"/>
</dbReference>
<keyword evidence="4" id="KW-0171">Cobalt transport</keyword>
<evidence type="ECO:0000256" key="5">
    <source>
        <dbReference type="ARBA" id="ARBA00022448"/>
    </source>
</evidence>
<evidence type="ECO:0000256" key="10">
    <source>
        <dbReference type="ARBA" id="ARBA00023065"/>
    </source>
</evidence>
<dbReference type="GO" id="GO:0032025">
    <property type="term" value="P:response to cobalt ion"/>
    <property type="evidence" value="ECO:0007669"/>
    <property type="project" value="TreeGrafter"/>
</dbReference>
<reference evidence="16" key="1">
    <citation type="submission" date="2016-06" db="EMBL/GenBank/DDBJ databases">
        <authorList>
            <person name="Butler K."/>
        </authorList>
    </citation>
    <scope>NUCLEOTIDE SEQUENCE [LARGE SCALE GENOMIC DNA]</scope>
    <source>
        <strain evidence="16">GCSL-Mp20</strain>
    </source>
</reference>
<comment type="function">
    <text evidence="1">Efflux system for nickel and cobalt.</text>
</comment>
<evidence type="ECO:0000256" key="12">
    <source>
        <dbReference type="ARBA" id="ARBA00023136"/>
    </source>
</evidence>
<keyword evidence="6" id="KW-1003">Cell membrane</keyword>
<feature type="transmembrane region" description="Helical" evidence="14">
    <location>
        <begin position="307"/>
        <end position="327"/>
    </location>
</feature>
<evidence type="ECO:0000256" key="6">
    <source>
        <dbReference type="ARBA" id="ARBA00022475"/>
    </source>
</evidence>
<evidence type="ECO:0000256" key="7">
    <source>
        <dbReference type="ARBA" id="ARBA00022596"/>
    </source>
</evidence>
<dbReference type="GO" id="GO:0046583">
    <property type="term" value="F:monoatomic cation efflux transmembrane transporter activity"/>
    <property type="evidence" value="ECO:0007669"/>
    <property type="project" value="TreeGrafter"/>
</dbReference>
<dbReference type="PANTHER" id="PTHR40659">
    <property type="entry name" value="NICKEL/COBALT EFFLUX SYSTEM RCNA"/>
    <property type="match status" value="1"/>
</dbReference>
<keyword evidence="16" id="KW-1185">Reference proteome</keyword>
<feature type="transmembrane region" description="Helical" evidence="14">
    <location>
        <begin position="67"/>
        <end position="87"/>
    </location>
</feature>
<name>A0A1B8H2D9_9GAMM</name>
<keyword evidence="5 14" id="KW-0813">Transport</keyword>
<dbReference type="GO" id="GO:0005886">
    <property type="term" value="C:plasma membrane"/>
    <property type="evidence" value="ECO:0007669"/>
    <property type="project" value="UniProtKB-SubCell"/>
</dbReference>
<evidence type="ECO:0000256" key="8">
    <source>
        <dbReference type="ARBA" id="ARBA00022692"/>
    </source>
</evidence>
<dbReference type="GO" id="GO:0010045">
    <property type="term" value="P:response to nickel cation"/>
    <property type="evidence" value="ECO:0007669"/>
    <property type="project" value="TreeGrafter"/>
</dbReference>
<gene>
    <name evidence="15" type="ORF">AYY18_11305</name>
</gene>
<comment type="similarity">
    <text evidence="3">Belongs to the NiCoT transporter (TC 2.A.52) family. RcnA subfamily.</text>
</comment>
<evidence type="ECO:0000256" key="13">
    <source>
        <dbReference type="ARBA" id="ARBA00023285"/>
    </source>
</evidence>
<evidence type="ECO:0000256" key="3">
    <source>
        <dbReference type="ARBA" id="ARBA00010428"/>
    </source>
</evidence>
<dbReference type="InterPro" id="IPR051224">
    <property type="entry name" value="NiCoT_RcnA"/>
</dbReference>
<feature type="transmembrane region" description="Helical" evidence="14">
    <location>
        <begin position="260"/>
        <end position="282"/>
    </location>
</feature>
<dbReference type="Proteomes" id="UP000092377">
    <property type="component" value="Unassembled WGS sequence"/>
</dbReference>
<evidence type="ECO:0000256" key="1">
    <source>
        <dbReference type="ARBA" id="ARBA00002510"/>
    </source>
</evidence>
<comment type="caution">
    <text evidence="15">The sequence shown here is derived from an EMBL/GenBank/DDBJ whole genome shotgun (WGS) entry which is preliminary data.</text>
</comment>
<keyword evidence="12 14" id="KW-0472">Membrane</keyword>
<keyword evidence="10" id="KW-0406">Ion transport</keyword>
<feature type="transmembrane region" description="Helical" evidence="14">
    <location>
        <begin position="150"/>
        <end position="167"/>
    </location>
</feature>
<evidence type="ECO:0000313" key="15">
    <source>
        <dbReference type="EMBL" id="OBU03230.1"/>
    </source>
</evidence>
<dbReference type="GO" id="GO:0006824">
    <property type="term" value="P:cobalt ion transport"/>
    <property type="evidence" value="ECO:0007669"/>
    <property type="project" value="UniProtKB-KW"/>
</dbReference>
<evidence type="ECO:0000256" key="2">
    <source>
        <dbReference type="ARBA" id="ARBA00004651"/>
    </source>
</evidence>
<accession>A0A1B8H2D9</accession>
<dbReference type="EMBL" id="LZEY01000059">
    <property type="protein sequence ID" value="OBU03230.1"/>
    <property type="molecule type" value="Genomic_DNA"/>
</dbReference>
<evidence type="ECO:0000256" key="14">
    <source>
        <dbReference type="RuleBase" id="RU362101"/>
    </source>
</evidence>
<keyword evidence="7" id="KW-0533">Nickel</keyword>
<proteinExistence type="inferred from homology"/>
<feature type="transmembrane region" description="Helical" evidence="14">
    <location>
        <begin position="233"/>
        <end position="254"/>
    </location>
</feature>
<evidence type="ECO:0000256" key="11">
    <source>
        <dbReference type="ARBA" id="ARBA00023112"/>
    </source>
</evidence>
<protein>
    <recommendedName>
        <fullName evidence="14">Nickel/cobalt efflux system</fullName>
    </recommendedName>
</protein>
<dbReference type="RefSeq" id="WP_067406005.1">
    <property type="nucleotide sequence ID" value="NZ_LZEY01000059.1"/>
</dbReference>
<dbReference type="OrthoDB" id="9812956at2"/>
<keyword evidence="9 14" id="KW-1133">Transmembrane helix</keyword>
<dbReference type="InterPro" id="IPR011541">
    <property type="entry name" value="Ni/Co_transpt_high_affinity"/>
</dbReference>
<comment type="subcellular location">
    <subcellularLocation>
        <location evidence="2 14">Cell membrane</location>
        <topology evidence="2 14">Multi-pass membrane protein</topology>
    </subcellularLocation>
</comment>
<feature type="transmembrane region" description="Helical" evidence="14">
    <location>
        <begin position="12"/>
        <end position="35"/>
    </location>
</feature>
<evidence type="ECO:0000256" key="4">
    <source>
        <dbReference type="ARBA" id="ARBA00022426"/>
    </source>
</evidence>
<keyword evidence="11" id="KW-0921">Nickel transport</keyword>
<sequence length="337" mass="36161">MPLIKTQTIKRGHIALWILFLIIILPGSCLLYSTWPSLLHISTGLQKSLNTELATLIGLATADPLRAGGLLVLFSFLYGLLHALGPGHGKVILSAYIATHPAKLRHSALLSFLASLLQGTVAVTLVSVVLFILQLSTRQLNHISQLTEKISYVFIIALGGFIIIRALRRLVVATPVKLSAIKKVTPLPLKSSAVLQQTQVHRGGQIPACGCGHQHVVAEDALTGHWRTQAGMILAMGCRPCSGALLVLLFSAVIDVFHWGVIATFAMALGTGITLCAIALFVHSMRFLALRLTHNQGKGINLRYGEYLRLIAGGIFIIAGILMYQTVSTPGAGFFTG</sequence>
<dbReference type="AlphaFoldDB" id="A0A1B8H2D9"/>
<evidence type="ECO:0000313" key="16">
    <source>
        <dbReference type="Proteomes" id="UP000092377"/>
    </source>
</evidence>
<keyword evidence="8 14" id="KW-0812">Transmembrane</keyword>
<organism evidence="15 16">
    <name type="scientific">Morganella psychrotolerans</name>
    <dbReference type="NCBI Taxonomy" id="368603"/>
    <lineage>
        <taxon>Bacteria</taxon>
        <taxon>Pseudomonadati</taxon>
        <taxon>Pseudomonadota</taxon>
        <taxon>Gammaproteobacteria</taxon>
        <taxon>Enterobacterales</taxon>
        <taxon>Morganellaceae</taxon>
        <taxon>Morganella</taxon>
    </lineage>
</organism>
<feature type="transmembrane region" description="Helical" evidence="14">
    <location>
        <begin position="108"/>
        <end position="135"/>
    </location>
</feature>
<evidence type="ECO:0000256" key="9">
    <source>
        <dbReference type="ARBA" id="ARBA00022989"/>
    </source>
</evidence>
<keyword evidence="13" id="KW-0170">Cobalt</keyword>
<dbReference type="PANTHER" id="PTHR40659:SF1">
    <property type="entry name" value="NICKEL_COBALT EFFLUX SYSTEM RCNA"/>
    <property type="match status" value="1"/>
</dbReference>